<comment type="similarity">
    <text evidence="1">Belongs to the SIP oxidoreductase family.</text>
</comment>
<dbReference type="InterPro" id="IPR039374">
    <property type="entry name" value="SIP_fam"/>
</dbReference>
<dbReference type="Gene3D" id="3.40.50.80">
    <property type="entry name" value="Nucleotide-binding domain of ferredoxin-NADP reductase (FNR) module"/>
    <property type="match status" value="1"/>
</dbReference>
<dbReference type="InterPro" id="IPR017927">
    <property type="entry name" value="FAD-bd_FR_type"/>
</dbReference>
<dbReference type="Pfam" id="PF09981">
    <property type="entry name" value="DUF2218"/>
    <property type="match status" value="1"/>
</dbReference>
<dbReference type="RefSeq" id="WP_073131378.1">
    <property type="nucleotide sequence ID" value="NZ_FQZF01000003.1"/>
</dbReference>
<dbReference type="SUPFAM" id="SSF63380">
    <property type="entry name" value="Riboflavin synthase domain-like"/>
    <property type="match status" value="1"/>
</dbReference>
<sequence length="349" mass="37859">MTSLVAEARARTRSPEALITRFREHMVDHGMEVSGSLADSRILFPGSTAMLRLQEGQIELRIEAANPDRLADAKNIVSGHLDAFAPDEALGIVWTGDGALGAGAQPHNFRPLRVLSARDVTPRMRRLTLSGDRLERFDADQMHVKILIPEPGAEPVWPHVSASGQPVFDASLTRRTYTIRSLDLAAGTLDVDFVLHGEESPGSRFAIRAQPGDWVGIMGPGGGTVVADGWTLVAGDETALPAIARGLESMAPDARGVVVIEVADAAEEQPLRHPPGFTLHWVHRNGAPYGSRLLEAVRAVTWPVGEAITCWAACENATARALREHWGDERGLDRARYRAVAYWRQGSEG</sequence>
<dbReference type="PANTHER" id="PTHR30157">
    <property type="entry name" value="FERRIC REDUCTASE, NADPH-DEPENDENT"/>
    <property type="match status" value="1"/>
</dbReference>
<dbReference type="Gene3D" id="2.40.30.10">
    <property type="entry name" value="Translation factors"/>
    <property type="match status" value="1"/>
</dbReference>
<evidence type="ECO:0000256" key="1">
    <source>
        <dbReference type="ARBA" id="ARBA00035644"/>
    </source>
</evidence>
<gene>
    <name evidence="3" type="ORF">SAMN02745194_00652</name>
</gene>
<dbReference type="EMBL" id="FQZF01000003">
    <property type="protein sequence ID" value="SHI58362.1"/>
    <property type="molecule type" value="Genomic_DNA"/>
</dbReference>
<name>A0A1M6CBH3_9PROT</name>
<organism evidence="3 4">
    <name type="scientific">Muricoccus roseus</name>
    <dbReference type="NCBI Taxonomy" id="198092"/>
    <lineage>
        <taxon>Bacteria</taxon>
        <taxon>Pseudomonadati</taxon>
        <taxon>Pseudomonadota</taxon>
        <taxon>Alphaproteobacteria</taxon>
        <taxon>Acetobacterales</taxon>
        <taxon>Roseomonadaceae</taxon>
        <taxon>Muricoccus</taxon>
    </lineage>
</organism>
<dbReference type="InterPro" id="IPR017938">
    <property type="entry name" value="Riboflavin_synthase-like_b-brl"/>
</dbReference>
<reference evidence="3 4" key="1">
    <citation type="submission" date="2016-11" db="EMBL/GenBank/DDBJ databases">
        <authorList>
            <person name="Jaros S."/>
            <person name="Januszkiewicz K."/>
            <person name="Wedrychowicz H."/>
        </authorList>
    </citation>
    <scope>NUCLEOTIDE SEQUENCE [LARGE SCALE GENOMIC DNA]</scope>
    <source>
        <strain evidence="3 4">DSM 14916</strain>
    </source>
</reference>
<dbReference type="Proteomes" id="UP000184387">
    <property type="component" value="Unassembled WGS sequence"/>
</dbReference>
<evidence type="ECO:0000313" key="3">
    <source>
        <dbReference type="EMBL" id="SHI58362.1"/>
    </source>
</evidence>
<dbReference type="PANTHER" id="PTHR30157:SF0">
    <property type="entry name" value="NADPH-DEPENDENT FERRIC-CHELATE REDUCTASE"/>
    <property type="match status" value="1"/>
</dbReference>
<keyword evidence="4" id="KW-1185">Reference proteome</keyword>
<dbReference type="AlphaFoldDB" id="A0A1M6CBH3"/>
<dbReference type="InterPro" id="IPR013113">
    <property type="entry name" value="SIP_FAD-bd"/>
</dbReference>
<dbReference type="Gene3D" id="3.30.310.50">
    <property type="entry name" value="Alpha-D-phosphohexomutase, C-terminal domain"/>
    <property type="match status" value="1"/>
</dbReference>
<dbReference type="Pfam" id="PF08021">
    <property type="entry name" value="FAD_binding_9"/>
    <property type="match status" value="1"/>
</dbReference>
<feature type="domain" description="FAD-binding FR-type" evidence="2">
    <location>
        <begin position="107"/>
        <end position="227"/>
    </location>
</feature>
<dbReference type="InterPro" id="IPR007037">
    <property type="entry name" value="SIP_rossman_dom"/>
</dbReference>
<protein>
    <submittedName>
        <fullName evidence="3">NADPH-dependent ferric siderophore reductase, contains FAD-binding and SIP domains</fullName>
    </submittedName>
</protein>
<dbReference type="Pfam" id="PF04954">
    <property type="entry name" value="SIP"/>
    <property type="match status" value="1"/>
</dbReference>
<dbReference type="STRING" id="198092.SAMN02745194_00652"/>
<dbReference type="PROSITE" id="PS51384">
    <property type="entry name" value="FAD_FR"/>
    <property type="match status" value="1"/>
</dbReference>
<accession>A0A1M6CBH3</accession>
<dbReference type="InterPro" id="IPR039261">
    <property type="entry name" value="FNR_nucleotide-bd"/>
</dbReference>
<dbReference type="OrthoDB" id="9814826at2"/>
<proteinExistence type="inferred from homology"/>
<evidence type="ECO:0000313" key="4">
    <source>
        <dbReference type="Proteomes" id="UP000184387"/>
    </source>
</evidence>
<dbReference type="InterPro" id="IPR014543">
    <property type="entry name" value="UCP028291"/>
</dbReference>
<evidence type="ECO:0000259" key="2">
    <source>
        <dbReference type="PROSITE" id="PS51384"/>
    </source>
</evidence>
<dbReference type="GO" id="GO:0016491">
    <property type="term" value="F:oxidoreductase activity"/>
    <property type="evidence" value="ECO:0007669"/>
    <property type="project" value="InterPro"/>
</dbReference>
<dbReference type="CDD" id="cd06193">
    <property type="entry name" value="siderophore_interacting"/>
    <property type="match status" value="1"/>
</dbReference>